<dbReference type="AlphaFoldDB" id="F4Q9C8"/>
<feature type="compositionally biased region" description="Polar residues" evidence="1">
    <location>
        <begin position="1"/>
        <end position="12"/>
    </location>
</feature>
<reference evidence="3" key="1">
    <citation type="journal article" date="2011" name="Genome Res.">
        <title>Phylogeny-wide analysis of social amoeba genomes highlights ancient origins for complex intercellular communication.</title>
        <authorList>
            <person name="Heidel A.J."/>
            <person name="Lawal H.M."/>
            <person name="Felder M."/>
            <person name="Schilde C."/>
            <person name="Helps N.R."/>
            <person name="Tunggal B."/>
            <person name="Rivero F."/>
            <person name="John U."/>
            <person name="Schleicher M."/>
            <person name="Eichinger L."/>
            <person name="Platzer M."/>
            <person name="Noegel A.A."/>
            <person name="Schaap P."/>
            <person name="Gloeckner G."/>
        </authorList>
    </citation>
    <scope>NUCLEOTIDE SEQUENCE [LARGE SCALE GENOMIC DNA]</scope>
    <source>
        <strain evidence="3">SH3</strain>
    </source>
</reference>
<name>F4Q9C8_CACFS</name>
<feature type="compositionally biased region" description="Basic and acidic residues" evidence="1">
    <location>
        <begin position="62"/>
        <end position="75"/>
    </location>
</feature>
<feature type="region of interest" description="Disordered" evidence="1">
    <location>
        <begin position="62"/>
        <end position="89"/>
    </location>
</feature>
<feature type="region of interest" description="Disordered" evidence="1">
    <location>
        <begin position="1"/>
        <end position="21"/>
    </location>
</feature>
<organism evidence="2 3">
    <name type="scientific">Cavenderia fasciculata</name>
    <name type="common">Slime mold</name>
    <name type="synonym">Dictyostelium fasciculatum</name>
    <dbReference type="NCBI Taxonomy" id="261658"/>
    <lineage>
        <taxon>Eukaryota</taxon>
        <taxon>Amoebozoa</taxon>
        <taxon>Evosea</taxon>
        <taxon>Eumycetozoa</taxon>
        <taxon>Dictyostelia</taxon>
        <taxon>Acytosteliales</taxon>
        <taxon>Cavenderiaceae</taxon>
        <taxon>Cavenderia</taxon>
    </lineage>
</organism>
<dbReference type="GeneID" id="14867290"/>
<proteinExistence type="predicted"/>
<evidence type="ECO:0000313" key="3">
    <source>
        <dbReference type="Proteomes" id="UP000007797"/>
    </source>
</evidence>
<accession>F4Q9C8</accession>
<keyword evidence="3" id="KW-1185">Reference proteome</keyword>
<evidence type="ECO:0000313" key="2">
    <source>
        <dbReference type="EMBL" id="EGG15297.1"/>
    </source>
</evidence>
<dbReference type="RefSeq" id="XP_004352017.1">
    <property type="nucleotide sequence ID" value="XM_004351965.1"/>
</dbReference>
<dbReference type="KEGG" id="dfa:DFA_10131"/>
<evidence type="ECO:0000256" key="1">
    <source>
        <dbReference type="SAM" id="MobiDB-lite"/>
    </source>
</evidence>
<dbReference type="Proteomes" id="UP000007797">
    <property type="component" value="Unassembled WGS sequence"/>
</dbReference>
<protein>
    <submittedName>
        <fullName evidence="2">Uncharacterized protein</fullName>
    </submittedName>
</protein>
<feature type="compositionally biased region" description="Polar residues" evidence="1">
    <location>
        <begin position="76"/>
        <end position="89"/>
    </location>
</feature>
<dbReference type="EMBL" id="GL883026">
    <property type="protein sequence ID" value="EGG15297.1"/>
    <property type="molecule type" value="Genomic_DNA"/>
</dbReference>
<sequence>MSDKSANGTVESDQQKAEKASTIQKNIISQMTDQELEELMEIIEAKKEIEYRRRENEELARELGEMNKKGKRVEQYDTTQNQTSHQTATHALKLVTTTEETEVTKNR</sequence>
<gene>
    <name evidence="2" type="ORF">DFA_10131</name>
</gene>